<dbReference type="PANTHER" id="PTHR11693:SF22">
    <property type="entry name" value="ATP SYNTHASE SUBUNIT GAMMA, MITOCHONDRIAL"/>
    <property type="match status" value="1"/>
</dbReference>
<evidence type="ECO:0000256" key="8">
    <source>
        <dbReference type="ARBA" id="ARBA00023196"/>
    </source>
</evidence>
<comment type="subunit">
    <text evidence="10">F-type ATPases have 2 components, CF(1) - the catalytic core - and CF(0) - the membrane proton channel. CF(1) has five subunits: alpha(3), beta(3), gamma(1), delta(1), epsilon(1). CF(0) has three main subunits: a, b and c.</text>
</comment>
<keyword evidence="7 10" id="KW-0472">Membrane</keyword>
<dbReference type="AlphaFoldDB" id="A0A402CQJ0"/>
<dbReference type="InterPro" id="IPR000131">
    <property type="entry name" value="ATP_synth_F1_gsu"/>
</dbReference>
<reference evidence="11 12" key="1">
    <citation type="journal article" date="2019" name="Int. J. Syst. Evol. Microbiol.">
        <title>Capsulimonas corticalis gen. nov., sp. nov., an aerobic capsulated bacterium, of a novel bacterial order, Capsulimonadales ord. nov., of the class Armatimonadia of the phylum Armatimonadetes.</title>
        <authorList>
            <person name="Li J."/>
            <person name="Kudo C."/>
            <person name="Tonouchi A."/>
        </authorList>
    </citation>
    <scope>NUCLEOTIDE SEQUENCE [LARGE SCALE GENOMIC DNA]</scope>
    <source>
        <strain evidence="11 12">AX-7</strain>
    </source>
</reference>
<evidence type="ECO:0000256" key="7">
    <source>
        <dbReference type="ARBA" id="ARBA00023136"/>
    </source>
</evidence>
<accession>A0A402CQJ0</accession>
<dbReference type="OrthoDB" id="9812769at2"/>
<dbReference type="InterPro" id="IPR035968">
    <property type="entry name" value="ATP_synth_F1_ATPase_gsu"/>
</dbReference>
<dbReference type="KEGG" id="ccot:CCAX7_47290"/>
<organism evidence="11 12">
    <name type="scientific">Capsulimonas corticalis</name>
    <dbReference type="NCBI Taxonomy" id="2219043"/>
    <lineage>
        <taxon>Bacteria</taxon>
        <taxon>Bacillati</taxon>
        <taxon>Armatimonadota</taxon>
        <taxon>Armatimonadia</taxon>
        <taxon>Capsulimonadales</taxon>
        <taxon>Capsulimonadaceae</taxon>
        <taxon>Capsulimonas</taxon>
    </lineage>
</organism>
<evidence type="ECO:0000256" key="1">
    <source>
        <dbReference type="ARBA" id="ARBA00003456"/>
    </source>
</evidence>
<dbReference type="Gene3D" id="3.40.1380.10">
    <property type="match status" value="1"/>
</dbReference>
<dbReference type="PROSITE" id="PS00153">
    <property type="entry name" value="ATPASE_GAMMA"/>
    <property type="match status" value="1"/>
</dbReference>
<dbReference type="Proteomes" id="UP000287394">
    <property type="component" value="Chromosome"/>
</dbReference>
<keyword evidence="9 10" id="KW-0066">ATP synthesis</keyword>
<evidence type="ECO:0000256" key="2">
    <source>
        <dbReference type="ARBA" id="ARBA00004170"/>
    </source>
</evidence>
<evidence type="ECO:0000256" key="9">
    <source>
        <dbReference type="ARBA" id="ARBA00023310"/>
    </source>
</evidence>
<evidence type="ECO:0000313" key="12">
    <source>
        <dbReference type="Proteomes" id="UP000287394"/>
    </source>
</evidence>
<dbReference type="GO" id="GO:0005886">
    <property type="term" value="C:plasma membrane"/>
    <property type="evidence" value="ECO:0007669"/>
    <property type="project" value="UniProtKB-SubCell"/>
</dbReference>
<dbReference type="PANTHER" id="PTHR11693">
    <property type="entry name" value="ATP SYNTHASE GAMMA CHAIN"/>
    <property type="match status" value="1"/>
</dbReference>
<keyword evidence="4 10" id="KW-0813">Transport</keyword>
<dbReference type="FunCoup" id="A0A402CQJ0">
    <property type="interactions" value="492"/>
</dbReference>
<dbReference type="InterPro" id="IPR023632">
    <property type="entry name" value="ATP_synth_F1_gsu_CS"/>
</dbReference>
<evidence type="ECO:0000256" key="3">
    <source>
        <dbReference type="ARBA" id="ARBA00007681"/>
    </source>
</evidence>
<dbReference type="GO" id="GO:0042777">
    <property type="term" value="P:proton motive force-driven plasma membrane ATP synthesis"/>
    <property type="evidence" value="ECO:0007669"/>
    <property type="project" value="UniProtKB-UniRule"/>
</dbReference>
<dbReference type="RefSeq" id="WP_119319617.1">
    <property type="nucleotide sequence ID" value="NZ_AP025739.1"/>
</dbReference>
<dbReference type="HAMAP" id="MF_00815">
    <property type="entry name" value="ATP_synth_gamma_bact"/>
    <property type="match status" value="1"/>
</dbReference>
<gene>
    <name evidence="10" type="primary">atpG</name>
    <name evidence="11" type="ORF">CCAX7_47290</name>
</gene>
<evidence type="ECO:0000256" key="5">
    <source>
        <dbReference type="ARBA" id="ARBA00022781"/>
    </source>
</evidence>
<dbReference type="PRINTS" id="PR00126">
    <property type="entry name" value="ATPASEGAMMA"/>
</dbReference>
<keyword evidence="12" id="KW-1185">Reference proteome</keyword>
<evidence type="ECO:0000256" key="10">
    <source>
        <dbReference type="HAMAP-Rule" id="MF_00815"/>
    </source>
</evidence>
<comment type="subcellular location">
    <subcellularLocation>
        <location evidence="10">Cell membrane</location>
        <topology evidence="10">Peripheral membrane protein</topology>
    </subcellularLocation>
    <subcellularLocation>
        <location evidence="2">Membrane</location>
        <topology evidence="2">Peripheral membrane protein</topology>
    </subcellularLocation>
</comment>
<sequence length="291" mass="31432">MATPRQIRARIRTAKNIQQITKAMKMVAAARLRRAQEAVGAARPYAQKMREVMASLSAGGSDGLQHPLLRKVDGDPKKIGLILITADRGLAGAYNSSVIKRAVELVRPYGPENVKIVSVGKKGAVFFKRRGFSVIAENPVPQTGISFADAQTLSRAARRLFEEGEIDALYIIYTQFVSAMTQRPQTVQILPLQALDSAATEKAGPKADYIFEPDPEQILGSLLPRYVDTQVFQAVIESVASEHGARMTSMSAATDNAGKMISGLTLTLNRARQAAITKEIAEIVGGAEALK</sequence>
<comment type="similarity">
    <text evidence="3 10">Belongs to the ATPase gamma chain family.</text>
</comment>
<dbReference type="EMBL" id="AP025739">
    <property type="protein sequence ID" value="BDI32678.1"/>
    <property type="molecule type" value="Genomic_DNA"/>
</dbReference>
<keyword evidence="8 10" id="KW-0139">CF(1)</keyword>
<dbReference type="CDD" id="cd12151">
    <property type="entry name" value="F1-ATPase_gamma"/>
    <property type="match status" value="1"/>
</dbReference>
<dbReference type="SUPFAM" id="SSF52943">
    <property type="entry name" value="ATP synthase (F1-ATPase), gamma subunit"/>
    <property type="match status" value="1"/>
</dbReference>
<evidence type="ECO:0000256" key="4">
    <source>
        <dbReference type="ARBA" id="ARBA00022448"/>
    </source>
</evidence>
<dbReference type="Pfam" id="PF00231">
    <property type="entry name" value="ATP-synt"/>
    <property type="match status" value="1"/>
</dbReference>
<comment type="function">
    <text evidence="1 10">Produces ATP from ADP in the presence of a proton gradient across the membrane. The gamma chain is believed to be important in regulating ATPase activity and the flow of protons through the CF(0) complex.</text>
</comment>
<dbReference type="GO" id="GO:0005524">
    <property type="term" value="F:ATP binding"/>
    <property type="evidence" value="ECO:0007669"/>
    <property type="project" value="UniProtKB-UniRule"/>
</dbReference>
<evidence type="ECO:0000313" key="11">
    <source>
        <dbReference type="EMBL" id="BDI32678.1"/>
    </source>
</evidence>
<dbReference type="GO" id="GO:0046933">
    <property type="term" value="F:proton-transporting ATP synthase activity, rotational mechanism"/>
    <property type="evidence" value="ECO:0007669"/>
    <property type="project" value="UniProtKB-UniRule"/>
</dbReference>
<keyword evidence="10" id="KW-1003">Cell membrane</keyword>
<proteinExistence type="inferred from homology"/>
<keyword evidence="6 10" id="KW-0406">Ion transport</keyword>
<name>A0A402CQJ0_9BACT</name>
<protein>
    <recommendedName>
        <fullName evidence="10">ATP synthase gamma chain</fullName>
    </recommendedName>
    <alternativeName>
        <fullName evidence="10">ATP synthase F1 sector gamma subunit</fullName>
    </alternativeName>
    <alternativeName>
        <fullName evidence="10">F-ATPase gamma subunit</fullName>
    </alternativeName>
</protein>
<dbReference type="GO" id="GO:0045259">
    <property type="term" value="C:proton-transporting ATP synthase complex"/>
    <property type="evidence" value="ECO:0007669"/>
    <property type="project" value="UniProtKB-KW"/>
</dbReference>
<dbReference type="Gene3D" id="1.10.287.80">
    <property type="entry name" value="ATP synthase, gamma subunit, helix hairpin domain"/>
    <property type="match status" value="1"/>
</dbReference>
<evidence type="ECO:0000256" key="6">
    <source>
        <dbReference type="ARBA" id="ARBA00023065"/>
    </source>
</evidence>
<keyword evidence="5 10" id="KW-0375">Hydrogen ion transport</keyword>
<dbReference type="NCBIfam" id="TIGR01146">
    <property type="entry name" value="ATPsyn_F1gamma"/>
    <property type="match status" value="1"/>
</dbReference>